<evidence type="ECO:0000313" key="5">
    <source>
        <dbReference type="Proteomes" id="UP001168613"/>
    </source>
</evidence>
<keyword evidence="2 4" id="KW-0413">Isomerase</keyword>
<sequence length="347" mass="38114">MMTHRTFWTQGMPRLAVALSVLSLVACKDSNSASSGPLAASPTLVAQASEPAAQPANQAKQDDPVIAALGEAKVHKSELNALLSALSPDQLEQLKLNRSGLEQWLRERLAEKALYQQALAQRWDEQARIRQSLELAKQQLVVQSYLASVSQAPESYPSDAEIKQAYDSNQAALQVPAQYRVEQLFFPLTGQAEVDVSMKRMLDEASQQAKQGKNGFSAIGKDLEQRSQGMVTRTETPLVPLTQLLPEVRVVLERLKKGQVSDPVRSQSGWHLLHVLEVQESRPASFEEVQPELKRLLRQQRQQEIALSYLNGMLDTGTVSINGAELRQVLGEPAQLPGSAQAATAQP</sequence>
<name>A0ABT8EIF7_9BURK</name>
<dbReference type="PANTHER" id="PTHR47245">
    <property type="entry name" value="PEPTIDYLPROLYL ISOMERASE"/>
    <property type="match status" value="1"/>
</dbReference>
<evidence type="ECO:0000313" key="4">
    <source>
        <dbReference type="EMBL" id="MDN4121069.1"/>
    </source>
</evidence>
<dbReference type="EMBL" id="JAJHNU010000001">
    <property type="protein sequence ID" value="MDN4121069.1"/>
    <property type="molecule type" value="Genomic_DNA"/>
</dbReference>
<feature type="domain" description="PpiC" evidence="3">
    <location>
        <begin position="176"/>
        <end position="277"/>
    </location>
</feature>
<dbReference type="InterPro" id="IPR046357">
    <property type="entry name" value="PPIase_dom_sf"/>
</dbReference>
<evidence type="ECO:0000256" key="1">
    <source>
        <dbReference type="ARBA" id="ARBA00007656"/>
    </source>
</evidence>
<accession>A0ABT8EIF7</accession>
<protein>
    <submittedName>
        <fullName evidence="4">Peptidyl-prolyl cis-trans isomerase</fullName>
    </submittedName>
</protein>
<dbReference type="PROSITE" id="PS51257">
    <property type="entry name" value="PROKAR_LIPOPROTEIN"/>
    <property type="match status" value="1"/>
</dbReference>
<proteinExistence type="inferred from homology"/>
<dbReference type="Proteomes" id="UP001168613">
    <property type="component" value="Unassembled WGS sequence"/>
</dbReference>
<comment type="similarity">
    <text evidence="1">Belongs to the PpiC/parvulin rotamase family.</text>
</comment>
<evidence type="ECO:0000259" key="3">
    <source>
        <dbReference type="PROSITE" id="PS50198"/>
    </source>
</evidence>
<dbReference type="PROSITE" id="PS50198">
    <property type="entry name" value="PPIC_PPIASE_2"/>
    <property type="match status" value="1"/>
</dbReference>
<dbReference type="SUPFAM" id="SSF109998">
    <property type="entry name" value="Triger factor/SurA peptide-binding domain-like"/>
    <property type="match status" value="1"/>
</dbReference>
<dbReference type="Pfam" id="PF13145">
    <property type="entry name" value="Rotamase_2"/>
    <property type="match status" value="1"/>
</dbReference>
<dbReference type="Gene3D" id="3.10.50.40">
    <property type="match status" value="1"/>
</dbReference>
<dbReference type="InterPro" id="IPR050245">
    <property type="entry name" value="PrsA_foldase"/>
</dbReference>
<dbReference type="GO" id="GO:0016853">
    <property type="term" value="F:isomerase activity"/>
    <property type="evidence" value="ECO:0007669"/>
    <property type="project" value="UniProtKB-KW"/>
</dbReference>
<gene>
    <name evidence="4" type="ORF">LMS43_07190</name>
</gene>
<reference evidence="4" key="1">
    <citation type="submission" date="2021-11" db="EMBL/GenBank/DDBJ databases">
        <title>Draft genome sequence of Alcaligenes endophyticus type strain CCUG 75668T.</title>
        <authorList>
            <person name="Salva-Serra F."/>
            <person name="Duran R.E."/>
            <person name="Seeger M."/>
            <person name="Moore E.R.B."/>
            <person name="Jaen-Luchoro D."/>
        </authorList>
    </citation>
    <scope>NUCLEOTIDE SEQUENCE</scope>
    <source>
        <strain evidence="4">CCUG 75668</strain>
    </source>
</reference>
<keyword evidence="2" id="KW-0697">Rotamase</keyword>
<comment type="caution">
    <text evidence="4">The sequence shown here is derived from an EMBL/GenBank/DDBJ whole genome shotgun (WGS) entry which is preliminary data.</text>
</comment>
<keyword evidence="5" id="KW-1185">Reference proteome</keyword>
<dbReference type="InterPro" id="IPR027304">
    <property type="entry name" value="Trigger_fact/SurA_dom_sf"/>
</dbReference>
<dbReference type="SUPFAM" id="SSF54534">
    <property type="entry name" value="FKBP-like"/>
    <property type="match status" value="1"/>
</dbReference>
<dbReference type="RefSeq" id="WP_266124940.1">
    <property type="nucleotide sequence ID" value="NZ_JAJHNU010000001.1"/>
</dbReference>
<organism evidence="4 5">
    <name type="scientific">Alcaligenes endophyticus</name>
    <dbReference type="NCBI Taxonomy" id="1929088"/>
    <lineage>
        <taxon>Bacteria</taxon>
        <taxon>Pseudomonadati</taxon>
        <taxon>Pseudomonadota</taxon>
        <taxon>Betaproteobacteria</taxon>
        <taxon>Burkholderiales</taxon>
        <taxon>Alcaligenaceae</taxon>
        <taxon>Alcaligenes</taxon>
    </lineage>
</organism>
<dbReference type="InterPro" id="IPR000297">
    <property type="entry name" value="PPIase_PpiC"/>
</dbReference>
<dbReference type="PANTHER" id="PTHR47245:SF3">
    <property type="entry name" value="PEPTIDYL-PROLYL CIS-TRANS ISOMERASE, PPIC-TYPE-RELATED"/>
    <property type="match status" value="1"/>
</dbReference>
<evidence type="ECO:0000256" key="2">
    <source>
        <dbReference type="PROSITE-ProRule" id="PRU00278"/>
    </source>
</evidence>